<protein>
    <submittedName>
        <fullName evidence="6">Serine/threonine protein kinase</fullName>
    </submittedName>
</protein>
<evidence type="ECO:0000259" key="5">
    <source>
        <dbReference type="PROSITE" id="PS50011"/>
    </source>
</evidence>
<dbReference type="Proteomes" id="UP000288758">
    <property type="component" value="Chromosome"/>
</dbReference>
<keyword evidence="6" id="KW-0723">Serine/threonine-protein kinase</keyword>
<sequence>MTSQVGKYQRIRLLAEGIIEDYLASAAGPQGTEKTLVLQCLRSDMAEQVDFPEIFLDTARNAARLTHPHLVKVFDVGEADGTYFLAREHIDGPSLRRVIEHVAAQRMPLPATLCARIISQACEGLAYAHDLTDPKTHEPLRLIHRHIRPYNILLSRQGMTQVVGFGIDDFRDRWAPRYLIPNLSKYRYMATEEARGVPVDRRVDVYALGVALYGVLTTRRPFDSTPDGGLFQAALFEPLVPAEQHRQDLPDALRAILARALAKEREQRYPDCHAFRKDLEDFILSEGEPVTSRQLAQLVQQVTASDDSSPRPS</sequence>
<keyword evidence="1" id="KW-0808">Transferase</keyword>
<proteinExistence type="predicted"/>
<accession>A0A410RW20</accession>
<name>A0A410RW20_CORCK</name>
<organism evidence="6 7">
    <name type="scientific">Corallococcus coralloides</name>
    <name type="common">Myxococcus coralloides</name>
    <dbReference type="NCBI Taxonomy" id="184914"/>
    <lineage>
        <taxon>Bacteria</taxon>
        <taxon>Pseudomonadati</taxon>
        <taxon>Myxococcota</taxon>
        <taxon>Myxococcia</taxon>
        <taxon>Myxococcales</taxon>
        <taxon>Cystobacterineae</taxon>
        <taxon>Myxococcaceae</taxon>
        <taxon>Corallococcus</taxon>
    </lineage>
</organism>
<dbReference type="PROSITE" id="PS50011">
    <property type="entry name" value="PROTEIN_KINASE_DOM"/>
    <property type="match status" value="1"/>
</dbReference>
<dbReference type="InterPro" id="IPR011009">
    <property type="entry name" value="Kinase-like_dom_sf"/>
</dbReference>
<dbReference type="SMART" id="SM00220">
    <property type="entry name" value="S_TKc"/>
    <property type="match status" value="1"/>
</dbReference>
<evidence type="ECO:0000313" key="7">
    <source>
        <dbReference type="Proteomes" id="UP000288758"/>
    </source>
</evidence>
<gene>
    <name evidence="6" type="primary">pkn6F</name>
    <name evidence="6" type="ORF">EJ065_4579</name>
</gene>
<dbReference type="PANTHER" id="PTHR43289">
    <property type="entry name" value="MITOGEN-ACTIVATED PROTEIN KINASE KINASE KINASE 20-RELATED"/>
    <property type="match status" value="1"/>
</dbReference>
<dbReference type="GO" id="GO:0005524">
    <property type="term" value="F:ATP binding"/>
    <property type="evidence" value="ECO:0007669"/>
    <property type="project" value="UniProtKB-KW"/>
</dbReference>
<dbReference type="GO" id="GO:0004674">
    <property type="term" value="F:protein serine/threonine kinase activity"/>
    <property type="evidence" value="ECO:0007669"/>
    <property type="project" value="UniProtKB-KW"/>
</dbReference>
<dbReference type="AlphaFoldDB" id="A0A410RW20"/>
<evidence type="ECO:0000256" key="4">
    <source>
        <dbReference type="ARBA" id="ARBA00022840"/>
    </source>
</evidence>
<dbReference type="EMBL" id="CP034669">
    <property type="protein sequence ID" value="QAT86129.1"/>
    <property type="molecule type" value="Genomic_DNA"/>
</dbReference>
<dbReference type="Pfam" id="PF00069">
    <property type="entry name" value="Pkinase"/>
    <property type="match status" value="1"/>
</dbReference>
<keyword evidence="3 6" id="KW-0418">Kinase</keyword>
<evidence type="ECO:0000256" key="2">
    <source>
        <dbReference type="ARBA" id="ARBA00022741"/>
    </source>
</evidence>
<keyword evidence="4" id="KW-0067">ATP-binding</keyword>
<dbReference type="CDD" id="cd14014">
    <property type="entry name" value="STKc_PknB_like"/>
    <property type="match status" value="1"/>
</dbReference>
<evidence type="ECO:0000256" key="3">
    <source>
        <dbReference type="ARBA" id="ARBA00022777"/>
    </source>
</evidence>
<dbReference type="Gene3D" id="1.10.510.10">
    <property type="entry name" value="Transferase(Phosphotransferase) domain 1"/>
    <property type="match status" value="1"/>
</dbReference>
<reference evidence="6 7" key="1">
    <citation type="submission" date="2018-12" db="EMBL/GenBank/DDBJ databases">
        <title>Complete Genome Sequence of the Corallopyronin A producing Myxobacterium Corallococcus coralloides B035.</title>
        <authorList>
            <person name="Bouhired S.M."/>
            <person name="Rupp O."/>
            <person name="Blom J."/>
            <person name="Schaeberle T.F."/>
            <person name="Kehraus S."/>
            <person name="Schiefer A."/>
            <person name="Pfarr K."/>
            <person name="Goesmann A."/>
            <person name="Hoerauf A."/>
            <person name="Koenig G.M."/>
        </authorList>
    </citation>
    <scope>NUCLEOTIDE SEQUENCE [LARGE SCALE GENOMIC DNA]</scope>
    <source>
        <strain evidence="6 7">B035</strain>
    </source>
</reference>
<dbReference type="RefSeq" id="WP_128797783.1">
    <property type="nucleotide sequence ID" value="NZ_CP034669.1"/>
</dbReference>
<evidence type="ECO:0000313" key="6">
    <source>
        <dbReference type="EMBL" id="QAT86129.1"/>
    </source>
</evidence>
<keyword evidence="2" id="KW-0547">Nucleotide-binding</keyword>
<dbReference type="PANTHER" id="PTHR43289:SF6">
    <property type="entry name" value="SERINE_THREONINE-PROTEIN KINASE NEKL-3"/>
    <property type="match status" value="1"/>
</dbReference>
<evidence type="ECO:0000256" key="1">
    <source>
        <dbReference type="ARBA" id="ARBA00022679"/>
    </source>
</evidence>
<dbReference type="Gene3D" id="3.30.200.20">
    <property type="entry name" value="Phosphorylase Kinase, domain 1"/>
    <property type="match status" value="1"/>
</dbReference>
<dbReference type="InterPro" id="IPR000719">
    <property type="entry name" value="Prot_kinase_dom"/>
</dbReference>
<feature type="domain" description="Protein kinase" evidence="5">
    <location>
        <begin position="8"/>
        <end position="283"/>
    </location>
</feature>
<dbReference type="SUPFAM" id="SSF56112">
    <property type="entry name" value="Protein kinase-like (PK-like)"/>
    <property type="match status" value="1"/>
</dbReference>